<dbReference type="Proteomes" id="UP000317648">
    <property type="component" value="Chromosome"/>
</dbReference>
<feature type="domain" description="Cytochrome C Planctomycete-type" evidence="5">
    <location>
        <begin position="47"/>
        <end position="104"/>
    </location>
</feature>
<keyword evidence="4" id="KW-0732">Signal</keyword>
<feature type="chain" id="PRO_5021846236" evidence="4">
    <location>
        <begin position="27"/>
        <end position="482"/>
    </location>
</feature>
<dbReference type="SMART" id="SM00320">
    <property type="entry name" value="WD40"/>
    <property type="match status" value="7"/>
</dbReference>
<keyword evidence="1 3" id="KW-0853">WD repeat</keyword>
<dbReference type="InterPro" id="IPR001680">
    <property type="entry name" value="WD40_rpt"/>
</dbReference>
<keyword evidence="7" id="KW-1185">Reference proteome</keyword>
<feature type="repeat" description="WD" evidence="3">
    <location>
        <begin position="321"/>
        <end position="352"/>
    </location>
</feature>
<evidence type="ECO:0000313" key="6">
    <source>
        <dbReference type="EMBL" id="QDU92476.1"/>
    </source>
</evidence>
<dbReference type="SUPFAM" id="SSF46626">
    <property type="entry name" value="Cytochrome c"/>
    <property type="match status" value="1"/>
</dbReference>
<accession>A0A518DKX9</accession>
<dbReference type="Pfam" id="PF07635">
    <property type="entry name" value="PSCyt1"/>
    <property type="match status" value="1"/>
</dbReference>
<dbReference type="PROSITE" id="PS50082">
    <property type="entry name" value="WD_REPEATS_2"/>
    <property type="match status" value="4"/>
</dbReference>
<dbReference type="PRINTS" id="PR00320">
    <property type="entry name" value="GPROTEINBRPT"/>
</dbReference>
<dbReference type="KEGG" id="lcre:Pla8534_02240"/>
<dbReference type="SUPFAM" id="SSF50978">
    <property type="entry name" value="WD40 repeat-like"/>
    <property type="match status" value="1"/>
</dbReference>
<dbReference type="CDD" id="cd00200">
    <property type="entry name" value="WD40"/>
    <property type="match status" value="1"/>
</dbReference>
<dbReference type="GO" id="GO:0020037">
    <property type="term" value="F:heme binding"/>
    <property type="evidence" value="ECO:0007669"/>
    <property type="project" value="InterPro"/>
</dbReference>
<feature type="repeat" description="WD" evidence="3">
    <location>
        <begin position="415"/>
        <end position="447"/>
    </location>
</feature>
<dbReference type="PROSITE" id="PS00678">
    <property type="entry name" value="WD_REPEATS_1"/>
    <property type="match status" value="1"/>
</dbReference>
<dbReference type="RefSeq" id="WP_145048457.1">
    <property type="nucleotide sequence ID" value="NZ_CP036433.1"/>
</dbReference>
<evidence type="ECO:0000256" key="1">
    <source>
        <dbReference type="ARBA" id="ARBA00022574"/>
    </source>
</evidence>
<organism evidence="6 7">
    <name type="scientific">Lignipirellula cremea</name>
    <dbReference type="NCBI Taxonomy" id="2528010"/>
    <lineage>
        <taxon>Bacteria</taxon>
        <taxon>Pseudomonadati</taxon>
        <taxon>Planctomycetota</taxon>
        <taxon>Planctomycetia</taxon>
        <taxon>Pirellulales</taxon>
        <taxon>Pirellulaceae</taxon>
        <taxon>Lignipirellula</taxon>
    </lineage>
</organism>
<name>A0A518DKX9_9BACT</name>
<dbReference type="Gene3D" id="2.130.10.10">
    <property type="entry name" value="YVTN repeat-like/Quinoprotein amine dehydrogenase"/>
    <property type="match status" value="2"/>
</dbReference>
<keyword evidence="2" id="KW-0677">Repeat</keyword>
<dbReference type="InterPro" id="IPR036909">
    <property type="entry name" value="Cyt_c-like_dom_sf"/>
</dbReference>
<evidence type="ECO:0000259" key="5">
    <source>
        <dbReference type="Pfam" id="PF07635"/>
    </source>
</evidence>
<reference evidence="6 7" key="1">
    <citation type="submission" date="2019-02" db="EMBL/GenBank/DDBJ databases">
        <title>Deep-cultivation of Planctomycetes and their phenomic and genomic characterization uncovers novel biology.</title>
        <authorList>
            <person name="Wiegand S."/>
            <person name="Jogler M."/>
            <person name="Boedeker C."/>
            <person name="Pinto D."/>
            <person name="Vollmers J."/>
            <person name="Rivas-Marin E."/>
            <person name="Kohn T."/>
            <person name="Peeters S.H."/>
            <person name="Heuer A."/>
            <person name="Rast P."/>
            <person name="Oberbeckmann S."/>
            <person name="Bunk B."/>
            <person name="Jeske O."/>
            <person name="Meyerdierks A."/>
            <person name="Storesund J.E."/>
            <person name="Kallscheuer N."/>
            <person name="Luecker S."/>
            <person name="Lage O.M."/>
            <person name="Pohl T."/>
            <person name="Merkel B.J."/>
            <person name="Hornburger P."/>
            <person name="Mueller R.-W."/>
            <person name="Bruemmer F."/>
            <person name="Labrenz M."/>
            <person name="Spormann A.M."/>
            <person name="Op den Camp H."/>
            <person name="Overmann J."/>
            <person name="Amann R."/>
            <person name="Jetten M.S.M."/>
            <person name="Mascher T."/>
            <person name="Medema M.H."/>
            <person name="Devos D.P."/>
            <person name="Kaster A.-K."/>
            <person name="Ovreas L."/>
            <person name="Rohde M."/>
            <person name="Galperin M.Y."/>
            <person name="Jogler C."/>
        </authorList>
    </citation>
    <scope>NUCLEOTIDE SEQUENCE [LARGE SCALE GENOMIC DNA]</scope>
    <source>
        <strain evidence="6 7">Pla85_3_4</strain>
    </source>
</reference>
<dbReference type="InterPro" id="IPR036322">
    <property type="entry name" value="WD40_repeat_dom_sf"/>
</dbReference>
<evidence type="ECO:0000313" key="7">
    <source>
        <dbReference type="Proteomes" id="UP000317648"/>
    </source>
</evidence>
<dbReference type="EMBL" id="CP036433">
    <property type="protein sequence ID" value="QDU92476.1"/>
    <property type="molecule type" value="Genomic_DNA"/>
</dbReference>
<sequence length="482" mass="52200" precursor="true">MLPLADLRLKASLFSAACLTMFVCLASSPAQSISFREQIAPILVQRCLACHGELKFQGEYQLHNFEAMLKAGESGEAAVTPGKPEESYLLQLISASDAGERMPKDVAPLSTAEIAAIRQWIAAGAVFDGDDPQAELVSSVVWKHPEPPAAYPRPLPITALAFRPDGQELAVSGLHEITIWNTADGVLARRIANAAERTYSLAYSADGKLLAAAGGTPGRLGEIKVFDPVEGKLLRHFGSMTDCAFDVAFSPDGAKLAGCGADHAVRIWDASTGKSELVLKDHSDWVMAVAWSPDGVRLATASRDRTCKVFDALSGQLLLTYSDHGQTVHDVAFSSDGARVVSAGADQRIRVWHANDQGYEDKEMKKKKREHIHEISGFGGEIFCLRMDQQRVFAGSADASVRQYDADKRNQLQLYAGHQEWVYALDYCPSARLLATGSLDGQIRIWNTAEVDENKRNIATFFAAPGYPSPAQNAPAGTEVKP</sequence>
<dbReference type="GO" id="GO:0009055">
    <property type="term" value="F:electron transfer activity"/>
    <property type="evidence" value="ECO:0007669"/>
    <property type="project" value="InterPro"/>
</dbReference>
<evidence type="ECO:0000256" key="3">
    <source>
        <dbReference type="PROSITE-ProRule" id="PRU00221"/>
    </source>
</evidence>
<dbReference type="PROSITE" id="PS50294">
    <property type="entry name" value="WD_REPEATS_REGION"/>
    <property type="match status" value="4"/>
</dbReference>
<feature type="repeat" description="WD" evidence="3">
    <location>
        <begin position="237"/>
        <end position="278"/>
    </location>
</feature>
<proteinExistence type="predicted"/>
<feature type="signal peptide" evidence="4">
    <location>
        <begin position="1"/>
        <end position="26"/>
    </location>
</feature>
<dbReference type="InterPro" id="IPR011429">
    <property type="entry name" value="Cyt_c_Planctomycete-type"/>
</dbReference>
<dbReference type="Pfam" id="PF00400">
    <property type="entry name" value="WD40"/>
    <property type="match status" value="4"/>
</dbReference>
<dbReference type="InterPro" id="IPR019775">
    <property type="entry name" value="WD40_repeat_CS"/>
</dbReference>
<dbReference type="PANTHER" id="PTHR19848">
    <property type="entry name" value="WD40 REPEAT PROTEIN"/>
    <property type="match status" value="1"/>
</dbReference>
<protein>
    <submittedName>
        <fullName evidence="6">WD domain, G-beta repeat</fullName>
    </submittedName>
</protein>
<dbReference type="InterPro" id="IPR015943">
    <property type="entry name" value="WD40/YVTN_repeat-like_dom_sf"/>
</dbReference>
<dbReference type="OrthoDB" id="226265at2"/>
<dbReference type="InterPro" id="IPR020472">
    <property type="entry name" value="WD40_PAC1"/>
</dbReference>
<dbReference type="AlphaFoldDB" id="A0A518DKX9"/>
<feature type="repeat" description="WD" evidence="3">
    <location>
        <begin position="279"/>
        <end position="320"/>
    </location>
</feature>
<evidence type="ECO:0000256" key="2">
    <source>
        <dbReference type="ARBA" id="ARBA00022737"/>
    </source>
</evidence>
<evidence type="ECO:0000256" key="4">
    <source>
        <dbReference type="SAM" id="SignalP"/>
    </source>
</evidence>
<dbReference type="PANTHER" id="PTHR19848:SF8">
    <property type="entry name" value="F-BOX AND WD REPEAT DOMAIN CONTAINING 7"/>
    <property type="match status" value="1"/>
</dbReference>
<gene>
    <name evidence="6" type="ORF">Pla8534_02240</name>
</gene>